<proteinExistence type="inferred from homology"/>
<dbReference type="Pfam" id="PF00201">
    <property type="entry name" value="UDPGT"/>
    <property type="match status" value="1"/>
</dbReference>
<evidence type="ECO:0000256" key="3">
    <source>
        <dbReference type="RuleBase" id="RU003718"/>
    </source>
</evidence>
<dbReference type="PANTHER" id="PTHR48044">
    <property type="entry name" value="GLYCOSYLTRANSFERASE"/>
    <property type="match status" value="1"/>
</dbReference>
<organism evidence="6 7">
    <name type="scientific">Datura stramonium</name>
    <name type="common">Jimsonweed</name>
    <name type="synonym">Common thornapple</name>
    <dbReference type="NCBI Taxonomy" id="4076"/>
    <lineage>
        <taxon>Eukaryota</taxon>
        <taxon>Viridiplantae</taxon>
        <taxon>Streptophyta</taxon>
        <taxon>Embryophyta</taxon>
        <taxon>Tracheophyta</taxon>
        <taxon>Spermatophyta</taxon>
        <taxon>Magnoliopsida</taxon>
        <taxon>eudicotyledons</taxon>
        <taxon>Gunneridae</taxon>
        <taxon>Pentapetalae</taxon>
        <taxon>asterids</taxon>
        <taxon>lamiids</taxon>
        <taxon>Solanales</taxon>
        <taxon>Solanaceae</taxon>
        <taxon>Solanoideae</taxon>
        <taxon>Datureae</taxon>
        <taxon>Datura</taxon>
    </lineage>
</organism>
<dbReference type="EC" id="2.4.1.-" evidence="4"/>
<dbReference type="SUPFAM" id="SSF53756">
    <property type="entry name" value="UDP-Glycosyltransferase/glycogen phosphorylase"/>
    <property type="match status" value="1"/>
</dbReference>
<reference evidence="6 7" key="1">
    <citation type="journal article" date="2021" name="BMC Genomics">
        <title>Datura genome reveals duplications of psychoactive alkaloid biosynthetic genes and high mutation rate following tissue culture.</title>
        <authorList>
            <person name="Rajewski A."/>
            <person name="Carter-House D."/>
            <person name="Stajich J."/>
            <person name="Litt A."/>
        </authorList>
    </citation>
    <scope>NUCLEOTIDE SEQUENCE [LARGE SCALE GENOMIC DNA]</scope>
    <source>
        <strain evidence="6">AR-01</strain>
    </source>
</reference>
<dbReference type="PANTHER" id="PTHR48044:SF23">
    <property type="entry name" value="ANTHOCYANIDIN 3-O-GLUCOSYLTRANSFERASE-LIKE"/>
    <property type="match status" value="1"/>
</dbReference>
<dbReference type="EMBL" id="JACEIK010000292">
    <property type="protein sequence ID" value="MCD7454237.1"/>
    <property type="molecule type" value="Genomic_DNA"/>
</dbReference>
<evidence type="ECO:0000256" key="4">
    <source>
        <dbReference type="RuleBase" id="RU362057"/>
    </source>
</evidence>
<keyword evidence="3" id="KW-0328">Glycosyltransferase</keyword>
<dbReference type="InterPro" id="IPR058980">
    <property type="entry name" value="Glyco_transf_N"/>
</dbReference>
<feature type="domain" description="Glycosyltransferase N-terminal" evidence="5">
    <location>
        <begin position="9"/>
        <end position="180"/>
    </location>
</feature>
<dbReference type="Pfam" id="PF26168">
    <property type="entry name" value="Glyco_transf_N"/>
    <property type="match status" value="2"/>
</dbReference>
<gene>
    <name evidence="6" type="ORF">HAX54_024023</name>
</gene>
<keyword evidence="7" id="KW-1185">Reference proteome</keyword>
<accession>A0ABS8S652</accession>
<protein>
    <recommendedName>
        <fullName evidence="4">Glycosyltransferase</fullName>
        <ecNumber evidence="4">2.4.1.-</ecNumber>
    </recommendedName>
</protein>
<dbReference type="InterPro" id="IPR035595">
    <property type="entry name" value="UDP_glycos_trans_CS"/>
</dbReference>
<evidence type="ECO:0000256" key="2">
    <source>
        <dbReference type="ARBA" id="ARBA00022679"/>
    </source>
</evidence>
<sequence>MSFNLEKEEDVAVVVVPFPVQGHLNQLLHLSHLISTGYHLPIHYVGFDIHLNQAKRRVHGLNHESNNNSTNIYIHFQEFPAPTSLNNSPNVDPAAASRTQLMISLFNATKLHLRGPVFTFLTQLSAKCRRVVVIYDSLMTCVVQDVRSIPNAEAYCFHSTSAFNTYTLIWDAMTKLIPAYIKMKHPMLVSERLLSFSLEFVANLKIFGFGGLIRRCISKGGDHDDHAILHNIPSAESCYPLEFLIMMKELVDCGKLESGSLHDTSRVIEQPYLDLLENFMPNDLKRQWALGPFNPIEIIQSEEKMRHRCLHWLDQQDPDTVILVSFGTSTCLSYDQVKEMAIGLEQSGQKFIWILRNADLLRVDHDQDHQLLPLRYEERLMEDERGLILKDWAPQLEILGHPAIGGFMSHCGWNSCMESMSMGVPIAAWPMQFDQPRNAVLITQVIKIGIMVRDWDTRDSIVTSTTIENVVKRLMASSHGDEMRRNAKMLSHDIKESMKDAGVTRHEFNSFIAHITR</sequence>
<evidence type="ECO:0000259" key="5">
    <source>
        <dbReference type="Pfam" id="PF26168"/>
    </source>
</evidence>
<keyword evidence="2 3" id="KW-0808">Transferase</keyword>
<dbReference type="CDD" id="cd03784">
    <property type="entry name" value="GT1_Gtf-like"/>
    <property type="match status" value="1"/>
</dbReference>
<comment type="caution">
    <text evidence="6">The sequence shown here is derived from an EMBL/GenBank/DDBJ whole genome shotgun (WGS) entry which is preliminary data.</text>
</comment>
<comment type="similarity">
    <text evidence="1 3">Belongs to the UDP-glycosyltransferase family.</text>
</comment>
<dbReference type="InterPro" id="IPR002213">
    <property type="entry name" value="UDP_glucos_trans"/>
</dbReference>
<feature type="domain" description="Glycosyltransferase N-terminal" evidence="5">
    <location>
        <begin position="230"/>
        <end position="295"/>
    </location>
</feature>
<evidence type="ECO:0000313" key="6">
    <source>
        <dbReference type="EMBL" id="MCD7454237.1"/>
    </source>
</evidence>
<name>A0ABS8S652_DATST</name>
<evidence type="ECO:0000313" key="7">
    <source>
        <dbReference type="Proteomes" id="UP000823775"/>
    </source>
</evidence>
<dbReference type="PROSITE" id="PS00375">
    <property type="entry name" value="UDPGT"/>
    <property type="match status" value="1"/>
</dbReference>
<dbReference type="Proteomes" id="UP000823775">
    <property type="component" value="Unassembled WGS sequence"/>
</dbReference>
<dbReference type="Gene3D" id="3.40.50.2000">
    <property type="entry name" value="Glycogen Phosphorylase B"/>
    <property type="match status" value="3"/>
</dbReference>
<evidence type="ECO:0000256" key="1">
    <source>
        <dbReference type="ARBA" id="ARBA00009995"/>
    </source>
</evidence>